<organism evidence="2 3">
    <name type="scientific">Plantactinospora endophytica</name>
    <dbReference type="NCBI Taxonomy" id="673535"/>
    <lineage>
        <taxon>Bacteria</taxon>
        <taxon>Bacillati</taxon>
        <taxon>Actinomycetota</taxon>
        <taxon>Actinomycetes</taxon>
        <taxon>Micromonosporales</taxon>
        <taxon>Micromonosporaceae</taxon>
        <taxon>Plantactinospora</taxon>
    </lineage>
</organism>
<feature type="domain" description="L-asparaginase N-terminal" evidence="1">
    <location>
        <begin position="2"/>
        <end position="68"/>
    </location>
</feature>
<proteinExistence type="predicted"/>
<evidence type="ECO:0000259" key="1">
    <source>
        <dbReference type="Pfam" id="PF00710"/>
    </source>
</evidence>
<comment type="caution">
    <text evidence="2">The sequence shown here is derived from an EMBL/GenBank/DDBJ whole genome shotgun (WGS) entry which is preliminary data.</text>
</comment>
<dbReference type="SUPFAM" id="SSF53774">
    <property type="entry name" value="Glutaminase/Asparaginase"/>
    <property type="match status" value="1"/>
</dbReference>
<dbReference type="PIRSF" id="PIRSF001220">
    <property type="entry name" value="L-ASNase_gatD"/>
    <property type="match status" value="1"/>
</dbReference>
<dbReference type="PIRSF" id="PIRSF500176">
    <property type="entry name" value="L_ASNase"/>
    <property type="match status" value="1"/>
</dbReference>
<dbReference type="Gene3D" id="3.40.50.1170">
    <property type="entry name" value="L-asparaginase, N-terminal domain"/>
    <property type="match status" value="1"/>
</dbReference>
<keyword evidence="3" id="KW-1185">Reference proteome</keyword>
<accession>A0ABQ4EEV9</accession>
<reference evidence="2 3" key="1">
    <citation type="submission" date="2021-01" db="EMBL/GenBank/DDBJ databases">
        <title>Whole genome shotgun sequence of Plantactinospora endophytica NBRC 110450.</title>
        <authorList>
            <person name="Komaki H."/>
            <person name="Tamura T."/>
        </authorList>
    </citation>
    <scope>NUCLEOTIDE SEQUENCE [LARGE SCALE GENOMIC DNA]</scope>
    <source>
        <strain evidence="2 3">NBRC 110450</strain>
    </source>
</reference>
<dbReference type="PROSITE" id="PS51732">
    <property type="entry name" value="ASN_GLN_ASE_3"/>
    <property type="match status" value="1"/>
</dbReference>
<dbReference type="InterPro" id="IPR037152">
    <property type="entry name" value="L-asparaginase_N_sf"/>
</dbReference>
<protein>
    <recommendedName>
        <fullName evidence="1">L-asparaginase N-terminal domain-containing protein</fullName>
    </recommendedName>
</protein>
<dbReference type="InterPro" id="IPR036152">
    <property type="entry name" value="Asp/glu_Ase-like_sf"/>
</dbReference>
<evidence type="ECO:0000313" key="2">
    <source>
        <dbReference type="EMBL" id="GIG93264.1"/>
    </source>
</evidence>
<dbReference type="EMBL" id="BONW01000056">
    <property type="protein sequence ID" value="GIG93264.1"/>
    <property type="molecule type" value="Genomic_DNA"/>
</dbReference>
<dbReference type="Pfam" id="PF00710">
    <property type="entry name" value="Asparaginase"/>
    <property type="match status" value="1"/>
</dbReference>
<name>A0ABQ4EEV9_9ACTN</name>
<sequence>MVTQGTDTIEETAYLLDLLHQRPEPIVVTGAMRNPTLAGADGPANLLAAVHTAAAPTTSRQGCLVVLTISCTVG</sequence>
<dbReference type="InterPro" id="IPR006034">
    <property type="entry name" value="Asparaginase/glutaminase-like"/>
</dbReference>
<dbReference type="Proteomes" id="UP000646749">
    <property type="component" value="Unassembled WGS sequence"/>
</dbReference>
<dbReference type="InterPro" id="IPR027474">
    <property type="entry name" value="L-asparaginase_N"/>
</dbReference>
<gene>
    <name evidence="2" type="ORF">Pen02_82000</name>
</gene>
<evidence type="ECO:0000313" key="3">
    <source>
        <dbReference type="Proteomes" id="UP000646749"/>
    </source>
</evidence>